<gene>
    <name evidence="2" type="ORF">ABT39_MTgene3232</name>
</gene>
<name>A0A101M329_PICGL</name>
<geneLocation type="mitochondrion" evidence="2"/>
<protein>
    <submittedName>
        <fullName evidence="2">Uncharacterized protein</fullName>
    </submittedName>
</protein>
<comment type="caution">
    <text evidence="2">The sequence shown here is derived from an EMBL/GenBank/DDBJ whole genome shotgun (WGS) entry which is preliminary data.</text>
</comment>
<keyword evidence="2" id="KW-0496">Mitochondrion</keyword>
<evidence type="ECO:0000313" key="2">
    <source>
        <dbReference type="EMBL" id="KUM50004.1"/>
    </source>
</evidence>
<proteinExistence type="predicted"/>
<sequence length="69" mass="7452">MPPLIIGEIRSPLLNGVPARSSPFPDDASPRRSTIFRPAQSQKIASSGRRSTILSYYLLGVGQLLELAS</sequence>
<accession>A0A101M329</accession>
<dbReference type="AlphaFoldDB" id="A0A101M329"/>
<organism evidence="2">
    <name type="scientific">Picea glauca</name>
    <name type="common">White spruce</name>
    <name type="synonym">Pinus glauca</name>
    <dbReference type="NCBI Taxonomy" id="3330"/>
    <lineage>
        <taxon>Eukaryota</taxon>
        <taxon>Viridiplantae</taxon>
        <taxon>Streptophyta</taxon>
        <taxon>Embryophyta</taxon>
        <taxon>Tracheophyta</taxon>
        <taxon>Spermatophyta</taxon>
        <taxon>Pinopsida</taxon>
        <taxon>Pinidae</taxon>
        <taxon>Conifers I</taxon>
        <taxon>Pinales</taxon>
        <taxon>Pinaceae</taxon>
        <taxon>Picea</taxon>
    </lineage>
</organism>
<feature type="region of interest" description="Disordered" evidence="1">
    <location>
        <begin position="17"/>
        <end position="43"/>
    </location>
</feature>
<evidence type="ECO:0000256" key="1">
    <source>
        <dbReference type="SAM" id="MobiDB-lite"/>
    </source>
</evidence>
<dbReference type="EMBL" id="LKAM01000002">
    <property type="protein sequence ID" value="KUM50004.1"/>
    <property type="molecule type" value="Genomic_DNA"/>
</dbReference>
<reference evidence="2" key="1">
    <citation type="journal article" date="2015" name="Genome Biol. Evol.">
        <title>Organellar Genomes of White Spruce (Picea glauca): Assembly and Annotation.</title>
        <authorList>
            <person name="Jackman S.D."/>
            <person name="Warren R.L."/>
            <person name="Gibb E.A."/>
            <person name="Vandervalk B.P."/>
            <person name="Mohamadi H."/>
            <person name="Chu J."/>
            <person name="Raymond A."/>
            <person name="Pleasance S."/>
            <person name="Coope R."/>
            <person name="Wildung M.R."/>
            <person name="Ritland C.E."/>
            <person name="Bousquet J."/>
            <person name="Jones S.J."/>
            <person name="Bohlmann J."/>
            <person name="Birol I."/>
        </authorList>
    </citation>
    <scope>NUCLEOTIDE SEQUENCE [LARGE SCALE GENOMIC DNA]</scope>
    <source>
        <tissue evidence="2">Flushing bud</tissue>
    </source>
</reference>